<keyword evidence="3" id="KW-1185">Reference proteome</keyword>
<comment type="caution">
    <text evidence="2">The sequence shown here is derived from an EMBL/GenBank/DDBJ whole genome shotgun (WGS) entry which is preliminary data.</text>
</comment>
<evidence type="ECO:0000256" key="1">
    <source>
        <dbReference type="SAM" id="MobiDB-lite"/>
    </source>
</evidence>
<sequence length="132" mass="13445">MCAKLCAAGEGGSFCNCLRPPTSWAGRRRKAAALRRRCAALCALNPTTSLCDCSAPAARPRPAAVAVAAAVPDRTQAATAPGDGDGDGGAQGTTSAPGEDPDWDIICYDLCLLGDGGLLCHCDLLPFRPSGR</sequence>
<proteinExistence type="predicted"/>
<feature type="region of interest" description="Disordered" evidence="1">
    <location>
        <begin position="72"/>
        <end position="101"/>
    </location>
</feature>
<organism evidence="2 3">
    <name type="scientific">Amphibalanus amphitrite</name>
    <name type="common">Striped barnacle</name>
    <name type="synonym">Balanus amphitrite</name>
    <dbReference type="NCBI Taxonomy" id="1232801"/>
    <lineage>
        <taxon>Eukaryota</taxon>
        <taxon>Metazoa</taxon>
        <taxon>Ecdysozoa</taxon>
        <taxon>Arthropoda</taxon>
        <taxon>Crustacea</taxon>
        <taxon>Multicrustacea</taxon>
        <taxon>Cirripedia</taxon>
        <taxon>Thoracica</taxon>
        <taxon>Thoracicalcarea</taxon>
        <taxon>Balanomorpha</taxon>
        <taxon>Balanoidea</taxon>
        <taxon>Balanidae</taxon>
        <taxon>Amphibalaninae</taxon>
        <taxon>Amphibalanus</taxon>
    </lineage>
</organism>
<gene>
    <name evidence="2" type="ORF">FJT64_006692</name>
</gene>
<accession>A0A6A4VY79</accession>
<dbReference type="EMBL" id="VIIS01001596">
    <property type="protein sequence ID" value="KAF0295812.1"/>
    <property type="molecule type" value="Genomic_DNA"/>
</dbReference>
<protein>
    <submittedName>
        <fullName evidence="2">Uncharacterized protein</fullName>
    </submittedName>
</protein>
<evidence type="ECO:0000313" key="3">
    <source>
        <dbReference type="Proteomes" id="UP000440578"/>
    </source>
</evidence>
<evidence type="ECO:0000313" key="2">
    <source>
        <dbReference type="EMBL" id="KAF0295812.1"/>
    </source>
</evidence>
<dbReference type="AlphaFoldDB" id="A0A6A4VY79"/>
<name>A0A6A4VY79_AMPAM</name>
<reference evidence="2 3" key="1">
    <citation type="submission" date="2019-07" db="EMBL/GenBank/DDBJ databases">
        <title>Draft genome assembly of a fouling barnacle, Amphibalanus amphitrite (Darwin, 1854): The first reference genome for Thecostraca.</title>
        <authorList>
            <person name="Kim W."/>
        </authorList>
    </citation>
    <scope>NUCLEOTIDE SEQUENCE [LARGE SCALE GENOMIC DNA]</scope>
    <source>
        <strain evidence="2">SNU_AA5</strain>
        <tissue evidence="2">Soma without cirri and trophi</tissue>
    </source>
</reference>
<dbReference type="Proteomes" id="UP000440578">
    <property type="component" value="Unassembled WGS sequence"/>
</dbReference>
<feature type="compositionally biased region" description="Low complexity" evidence="1">
    <location>
        <begin position="72"/>
        <end position="82"/>
    </location>
</feature>